<dbReference type="RefSeq" id="XP_062646110.1">
    <property type="nucleotide sequence ID" value="XM_062793238.1"/>
</dbReference>
<proteinExistence type="predicted"/>
<dbReference type="Proteomes" id="UP001302602">
    <property type="component" value="Unassembled WGS sequence"/>
</dbReference>
<reference evidence="2" key="1">
    <citation type="journal article" date="2023" name="Mol. Phylogenet. Evol.">
        <title>Genome-scale phylogeny and comparative genomics of the fungal order Sordariales.</title>
        <authorList>
            <person name="Hensen N."/>
            <person name="Bonometti L."/>
            <person name="Westerberg I."/>
            <person name="Brannstrom I.O."/>
            <person name="Guillou S."/>
            <person name="Cros-Aarteil S."/>
            <person name="Calhoun S."/>
            <person name="Haridas S."/>
            <person name="Kuo A."/>
            <person name="Mondo S."/>
            <person name="Pangilinan J."/>
            <person name="Riley R."/>
            <person name="LaButti K."/>
            <person name="Andreopoulos B."/>
            <person name="Lipzen A."/>
            <person name="Chen C."/>
            <person name="Yan M."/>
            <person name="Daum C."/>
            <person name="Ng V."/>
            <person name="Clum A."/>
            <person name="Steindorff A."/>
            <person name="Ohm R.A."/>
            <person name="Martin F."/>
            <person name="Silar P."/>
            <person name="Natvig D.O."/>
            <person name="Lalanne C."/>
            <person name="Gautier V."/>
            <person name="Ament-Velasquez S.L."/>
            <person name="Kruys A."/>
            <person name="Hutchinson M.I."/>
            <person name="Powell A.J."/>
            <person name="Barry K."/>
            <person name="Miller A.N."/>
            <person name="Grigoriev I.V."/>
            <person name="Debuchy R."/>
            <person name="Gladieux P."/>
            <person name="Hiltunen Thoren M."/>
            <person name="Johannesson H."/>
        </authorList>
    </citation>
    <scope>NUCLEOTIDE SEQUENCE</scope>
    <source>
        <strain evidence="2">CBS 731.68</strain>
    </source>
</reference>
<gene>
    <name evidence="2" type="ORF">N657DRAFT_647025</name>
</gene>
<evidence type="ECO:0000313" key="3">
    <source>
        <dbReference type="Proteomes" id="UP001302602"/>
    </source>
</evidence>
<organism evidence="2 3">
    <name type="scientific">Parathielavia appendiculata</name>
    <dbReference type="NCBI Taxonomy" id="2587402"/>
    <lineage>
        <taxon>Eukaryota</taxon>
        <taxon>Fungi</taxon>
        <taxon>Dikarya</taxon>
        <taxon>Ascomycota</taxon>
        <taxon>Pezizomycotina</taxon>
        <taxon>Sordariomycetes</taxon>
        <taxon>Sordariomycetidae</taxon>
        <taxon>Sordariales</taxon>
        <taxon>Chaetomiaceae</taxon>
        <taxon>Parathielavia</taxon>
    </lineage>
</organism>
<keyword evidence="3" id="KW-1185">Reference proteome</keyword>
<feature type="region of interest" description="Disordered" evidence="1">
    <location>
        <begin position="1"/>
        <end position="31"/>
    </location>
</feature>
<comment type="caution">
    <text evidence="2">The sequence shown here is derived from an EMBL/GenBank/DDBJ whole genome shotgun (WGS) entry which is preliminary data.</text>
</comment>
<dbReference type="GeneID" id="87830007"/>
<dbReference type="AlphaFoldDB" id="A0AAN6TXG1"/>
<dbReference type="EMBL" id="MU853231">
    <property type="protein sequence ID" value="KAK4122339.1"/>
    <property type="molecule type" value="Genomic_DNA"/>
</dbReference>
<evidence type="ECO:0000313" key="2">
    <source>
        <dbReference type="EMBL" id="KAK4122339.1"/>
    </source>
</evidence>
<protein>
    <submittedName>
        <fullName evidence="2">Uncharacterized protein</fullName>
    </submittedName>
</protein>
<evidence type="ECO:0000256" key="1">
    <source>
        <dbReference type="SAM" id="MobiDB-lite"/>
    </source>
</evidence>
<reference evidence="2" key="2">
    <citation type="submission" date="2023-05" db="EMBL/GenBank/DDBJ databases">
        <authorList>
            <consortium name="Lawrence Berkeley National Laboratory"/>
            <person name="Steindorff A."/>
            <person name="Hensen N."/>
            <person name="Bonometti L."/>
            <person name="Westerberg I."/>
            <person name="Brannstrom I.O."/>
            <person name="Guillou S."/>
            <person name="Cros-Aarteil S."/>
            <person name="Calhoun S."/>
            <person name="Haridas S."/>
            <person name="Kuo A."/>
            <person name="Mondo S."/>
            <person name="Pangilinan J."/>
            <person name="Riley R."/>
            <person name="Labutti K."/>
            <person name="Andreopoulos B."/>
            <person name="Lipzen A."/>
            <person name="Chen C."/>
            <person name="Yanf M."/>
            <person name="Daum C."/>
            <person name="Ng V."/>
            <person name="Clum A."/>
            <person name="Ohm R."/>
            <person name="Martin F."/>
            <person name="Silar P."/>
            <person name="Natvig D."/>
            <person name="Lalanne C."/>
            <person name="Gautier V."/>
            <person name="Ament-Velasquez S.L."/>
            <person name="Kruys A."/>
            <person name="Hutchinson M.I."/>
            <person name="Powell A.J."/>
            <person name="Barry K."/>
            <person name="Miller A.N."/>
            <person name="Grigoriev I.V."/>
            <person name="Debuchy R."/>
            <person name="Gladieux P."/>
            <person name="Thoren M.H."/>
            <person name="Johannesson H."/>
        </authorList>
    </citation>
    <scope>NUCLEOTIDE SEQUENCE</scope>
    <source>
        <strain evidence="2">CBS 731.68</strain>
    </source>
</reference>
<name>A0AAN6TXG1_9PEZI</name>
<accession>A0AAN6TXG1</accession>
<feature type="region of interest" description="Disordered" evidence="1">
    <location>
        <begin position="211"/>
        <end position="247"/>
    </location>
</feature>
<sequence>MNTEHRQGHLGKTRVQFSHSEARAAPPVPDRHSSAICSYQMALSRANTNILNGPAEDDAYLRALAQLSATHCPSLDNLPLDRLPTADSAAPPIPPDEITRQYPSSANPRTVQAADTGSQVSPIVAGQRYHTLPDGSAYIEAVYGSAHYQETLDPNTPNKVRPAAAVPPFHDATTSDNTAIHAKASSTSSSSRFAALNHMPTFRYAEEFATTAGSCGSGPGDEAQEGREDRRGRWLRWHASRAGSATA</sequence>